<gene>
    <name evidence="1" type="ORF">APLA_LOCUS2079</name>
</gene>
<evidence type="ECO:0000313" key="1">
    <source>
        <dbReference type="EMBL" id="CAB3224594.1"/>
    </source>
</evidence>
<organism evidence="1 2">
    <name type="scientific">Arctia plantaginis</name>
    <name type="common">Wood tiger moth</name>
    <name type="synonym">Phalaena plantaginis</name>
    <dbReference type="NCBI Taxonomy" id="874455"/>
    <lineage>
        <taxon>Eukaryota</taxon>
        <taxon>Metazoa</taxon>
        <taxon>Ecdysozoa</taxon>
        <taxon>Arthropoda</taxon>
        <taxon>Hexapoda</taxon>
        <taxon>Insecta</taxon>
        <taxon>Pterygota</taxon>
        <taxon>Neoptera</taxon>
        <taxon>Endopterygota</taxon>
        <taxon>Lepidoptera</taxon>
        <taxon>Glossata</taxon>
        <taxon>Ditrysia</taxon>
        <taxon>Noctuoidea</taxon>
        <taxon>Erebidae</taxon>
        <taxon>Arctiinae</taxon>
        <taxon>Arctia</taxon>
    </lineage>
</organism>
<proteinExistence type="predicted"/>
<reference evidence="1 2" key="1">
    <citation type="submission" date="2020-04" db="EMBL/GenBank/DDBJ databases">
        <authorList>
            <person name="Wallbank WR R."/>
            <person name="Pardo Diaz C."/>
            <person name="Kozak K."/>
            <person name="Martin S."/>
            <person name="Jiggins C."/>
            <person name="Moest M."/>
            <person name="Warren A I."/>
            <person name="Byers J.R.P. K."/>
            <person name="Montejo-Kovacevich G."/>
            <person name="Yen C E."/>
        </authorList>
    </citation>
    <scope>NUCLEOTIDE SEQUENCE [LARGE SCALE GENOMIC DNA]</scope>
</reference>
<accession>A0A8S0YYJ1</accession>
<sequence length="71" mass="8395">MNHRGSILKLPVSSPSAILNFVVLRKHCEHVDCWIKFSEIWQYYQLTITFGLYAFLMKSGNIYYSISKLFF</sequence>
<name>A0A8S0YYJ1_ARCPL</name>
<protein>
    <submittedName>
        <fullName evidence="1">Uncharacterized protein</fullName>
    </submittedName>
</protein>
<keyword evidence="2" id="KW-1185">Reference proteome</keyword>
<dbReference type="EMBL" id="CADEBC010000159">
    <property type="protein sequence ID" value="CAB3224594.1"/>
    <property type="molecule type" value="Genomic_DNA"/>
</dbReference>
<dbReference type="AlphaFoldDB" id="A0A8S0YYJ1"/>
<comment type="caution">
    <text evidence="1">The sequence shown here is derived from an EMBL/GenBank/DDBJ whole genome shotgun (WGS) entry which is preliminary data.</text>
</comment>
<dbReference type="Proteomes" id="UP000494106">
    <property type="component" value="Unassembled WGS sequence"/>
</dbReference>
<evidence type="ECO:0000313" key="2">
    <source>
        <dbReference type="Proteomes" id="UP000494106"/>
    </source>
</evidence>